<evidence type="ECO:0000256" key="6">
    <source>
        <dbReference type="ARBA" id="ARBA00022842"/>
    </source>
</evidence>
<evidence type="ECO:0000256" key="4">
    <source>
        <dbReference type="ARBA" id="ARBA00022741"/>
    </source>
</evidence>
<evidence type="ECO:0000256" key="3">
    <source>
        <dbReference type="ARBA" id="ARBA00022723"/>
    </source>
</evidence>
<dbReference type="InterPro" id="IPR022310">
    <property type="entry name" value="NAD/GMP_synthase"/>
</dbReference>
<dbReference type="GO" id="GO:0004359">
    <property type="term" value="F:glutaminase activity"/>
    <property type="evidence" value="ECO:0007669"/>
    <property type="project" value="InterPro"/>
</dbReference>
<keyword evidence="6 8" id="KW-0460">Magnesium</keyword>
<accession>A0A8J3Z6C1</accession>
<dbReference type="GO" id="GO:0005524">
    <property type="term" value="F:ATP binding"/>
    <property type="evidence" value="ECO:0007669"/>
    <property type="project" value="UniProtKB-UniRule"/>
</dbReference>
<comment type="pathway">
    <text evidence="8">Cofactor biosynthesis; NAD(+) biosynthesis; NAD(+) from deamido-NAD(+) (ammonia route): step 1/1.</text>
</comment>
<evidence type="ECO:0000256" key="7">
    <source>
        <dbReference type="ARBA" id="ARBA00023027"/>
    </source>
</evidence>
<keyword evidence="5 8" id="KW-0067">ATP-binding</keyword>
<evidence type="ECO:0000256" key="5">
    <source>
        <dbReference type="ARBA" id="ARBA00022840"/>
    </source>
</evidence>
<dbReference type="PANTHER" id="PTHR23090">
    <property type="entry name" value="NH 3 /GLUTAMINE-DEPENDENT NAD + SYNTHETASE"/>
    <property type="match status" value="1"/>
</dbReference>
<dbReference type="GO" id="GO:0005737">
    <property type="term" value="C:cytoplasm"/>
    <property type="evidence" value="ECO:0007669"/>
    <property type="project" value="InterPro"/>
</dbReference>
<name>A0A8J3Z6C1_9ACTN</name>
<evidence type="ECO:0000256" key="9">
    <source>
        <dbReference type="RuleBase" id="RU003811"/>
    </source>
</evidence>
<dbReference type="EC" id="6.3.1.5" evidence="8 10"/>
<proteinExistence type="inferred from homology"/>
<dbReference type="InterPro" id="IPR003694">
    <property type="entry name" value="NAD_synthase"/>
</dbReference>
<dbReference type="Gene3D" id="3.40.50.620">
    <property type="entry name" value="HUPs"/>
    <property type="match status" value="1"/>
</dbReference>
<dbReference type="HAMAP" id="MF_00193">
    <property type="entry name" value="NadE_ammonia_dep"/>
    <property type="match status" value="1"/>
</dbReference>
<gene>
    <name evidence="8 12" type="primary">nadE</name>
    <name evidence="12" type="ORF">Vau01_046990</name>
</gene>
<keyword evidence="13" id="KW-1185">Reference proteome</keyword>
<dbReference type="EMBL" id="BOPG01000029">
    <property type="protein sequence ID" value="GIJ57183.1"/>
    <property type="molecule type" value="Genomic_DNA"/>
</dbReference>
<evidence type="ECO:0000313" key="12">
    <source>
        <dbReference type="EMBL" id="GIJ57183.1"/>
    </source>
</evidence>
<dbReference type="Pfam" id="PF02540">
    <property type="entry name" value="NAD_synthase"/>
    <property type="match status" value="2"/>
</dbReference>
<dbReference type="Proteomes" id="UP000612585">
    <property type="component" value="Unassembled WGS sequence"/>
</dbReference>
<comment type="caution">
    <text evidence="8">Lacks conserved residue(s) required for the propagation of feature annotation.</text>
</comment>
<sequence>MTIPDRSFGPQSLRIDAEQEISRISASLKSYLTATKRRGIVVALSGGIDSSVVAALCVAAIGKQRVFGLHMPERDSSSDTLMLSRLAADSLGINSALEDISQILDAAGCYRRRDEAIRLVCPEYGDGYKSKIVLPSVIDSDSFRLFSVVVESPDGVQTKHRLTTESYLGIVAATNFKQRVRKMLEYYHADRLNYAVSGTPNRLEYDQGFFVKLGDGSADVKPIAHLYKTQVYQLAEHLGVPHEIRSRPSTTDTYSLPQSQEEFYFSLPYQRMDLCLFGKNHGVPIDDVAAATDLTSEQVVRVYRDIDRKRQTSAYLHLAPELAAGVPEIAHTRTDR</sequence>
<evidence type="ECO:0000256" key="2">
    <source>
        <dbReference type="ARBA" id="ARBA00022598"/>
    </source>
</evidence>
<comment type="catalytic activity">
    <reaction evidence="8 10">
        <text>deamido-NAD(+) + NH4(+) + ATP = AMP + diphosphate + NAD(+) + H(+)</text>
        <dbReference type="Rhea" id="RHEA:21188"/>
        <dbReference type="ChEBI" id="CHEBI:15378"/>
        <dbReference type="ChEBI" id="CHEBI:28938"/>
        <dbReference type="ChEBI" id="CHEBI:30616"/>
        <dbReference type="ChEBI" id="CHEBI:33019"/>
        <dbReference type="ChEBI" id="CHEBI:57540"/>
        <dbReference type="ChEBI" id="CHEBI:58437"/>
        <dbReference type="ChEBI" id="CHEBI:456215"/>
        <dbReference type="EC" id="6.3.1.5"/>
    </reaction>
</comment>
<feature type="binding site" evidence="8">
    <location>
        <position position="250"/>
    </location>
    <ligand>
        <name>ATP</name>
        <dbReference type="ChEBI" id="CHEBI:30616"/>
    </ligand>
</feature>
<feature type="domain" description="NAD/GMP synthase" evidence="11">
    <location>
        <begin position="21"/>
        <end position="107"/>
    </location>
</feature>
<feature type="domain" description="NAD/GMP synthase" evidence="11">
    <location>
        <begin position="170"/>
        <end position="306"/>
    </location>
</feature>
<feature type="binding site" evidence="8">
    <location>
        <position position="199"/>
    </location>
    <ligand>
        <name>ATP</name>
        <dbReference type="ChEBI" id="CHEBI:30616"/>
    </ligand>
</feature>
<dbReference type="UniPathway" id="UPA00253">
    <property type="reaction ID" value="UER00333"/>
</dbReference>
<dbReference type="GO" id="GO:0009435">
    <property type="term" value="P:NAD+ biosynthetic process"/>
    <property type="evidence" value="ECO:0007669"/>
    <property type="project" value="UniProtKB-UniRule"/>
</dbReference>
<comment type="similarity">
    <text evidence="1 8 9">Belongs to the NAD synthetase family.</text>
</comment>
<comment type="caution">
    <text evidence="12">The sequence shown here is derived from an EMBL/GenBank/DDBJ whole genome shotgun (WGS) entry which is preliminary data.</text>
</comment>
<keyword evidence="2 8" id="KW-0436">Ligase</keyword>
<protein>
    <recommendedName>
        <fullName evidence="8 10">NH(3)-dependent NAD(+) synthetase</fullName>
        <ecNumber evidence="8 10">6.3.1.5</ecNumber>
    </recommendedName>
</protein>
<organism evidence="12 13">
    <name type="scientific">Virgisporangium aurantiacum</name>
    <dbReference type="NCBI Taxonomy" id="175570"/>
    <lineage>
        <taxon>Bacteria</taxon>
        <taxon>Bacillati</taxon>
        <taxon>Actinomycetota</taxon>
        <taxon>Actinomycetes</taxon>
        <taxon>Micromonosporales</taxon>
        <taxon>Micromonosporaceae</taxon>
        <taxon>Virgisporangium</taxon>
    </lineage>
</organism>
<dbReference type="CDD" id="cd00553">
    <property type="entry name" value="NAD_synthase"/>
    <property type="match status" value="1"/>
</dbReference>
<feature type="binding site" evidence="8">
    <location>
        <position position="219"/>
    </location>
    <ligand>
        <name>deamido-NAD(+)</name>
        <dbReference type="ChEBI" id="CHEBI:58437"/>
        <note>ligand shared between two neighboring subunits</note>
    </ligand>
</feature>
<evidence type="ECO:0000256" key="10">
    <source>
        <dbReference type="RuleBase" id="RU003812"/>
    </source>
</evidence>
<dbReference type="NCBIfam" id="TIGR00552">
    <property type="entry name" value="nadE"/>
    <property type="match status" value="1"/>
</dbReference>
<evidence type="ECO:0000313" key="13">
    <source>
        <dbReference type="Proteomes" id="UP000612585"/>
    </source>
</evidence>
<dbReference type="NCBIfam" id="NF002048">
    <property type="entry name" value="PRK00876.1"/>
    <property type="match status" value="1"/>
</dbReference>
<comment type="function">
    <text evidence="8">Catalyzes the ATP-dependent amidation of deamido-NAD to form NAD. Uses ammonia as a nitrogen source.</text>
</comment>
<dbReference type="AlphaFoldDB" id="A0A8J3Z6C1"/>
<dbReference type="RefSeq" id="WP_203996314.1">
    <property type="nucleotide sequence ID" value="NZ_BOPG01000029.1"/>
</dbReference>
<evidence type="ECO:0000256" key="8">
    <source>
        <dbReference type="HAMAP-Rule" id="MF_00193"/>
    </source>
</evidence>
<dbReference type="GO" id="GO:0008795">
    <property type="term" value="F:NAD+ synthase activity"/>
    <property type="evidence" value="ECO:0007669"/>
    <property type="project" value="UniProtKB-UniRule"/>
</dbReference>
<evidence type="ECO:0000256" key="1">
    <source>
        <dbReference type="ARBA" id="ARBA00005859"/>
    </source>
</evidence>
<dbReference type="GO" id="GO:0046872">
    <property type="term" value="F:metal ion binding"/>
    <property type="evidence" value="ECO:0007669"/>
    <property type="project" value="UniProtKB-KW"/>
</dbReference>
<reference evidence="12" key="1">
    <citation type="submission" date="2021-01" db="EMBL/GenBank/DDBJ databases">
        <title>Whole genome shotgun sequence of Virgisporangium aurantiacum NBRC 16421.</title>
        <authorList>
            <person name="Komaki H."/>
            <person name="Tamura T."/>
        </authorList>
    </citation>
    <scope>NUCLEOTIDE SEQUENCE</scope>
    <source>
        <strain evidence="12">NBRC 16421</strain>
    </source>
</reference>
<keyword evidence="4 8" id="KW-0547">Nucleotide-binding</keyword>
<keyword evidence="3 8" id="KW-0479">Metal-binding</keyword>
<feature type="binding site" description="in other chain" evidence="8">
    <location>
        <position position="212"/>
    </location>
    <ligand>
        <name>deamido-NAD(+)</name>
        <dbReference type="ChEBI" id="CHEBI:58437"/>
        <note>ligand shared between two neighboring subunits</note>
    </ligand>
</feature>
<dbReference type="InterPro" id="IPR014729">
    <property type="entry name" value="Rossmann-like_a/b/a_fold"/>
</dbReference>
<dbReference type="PANTHER" id="PTHR23090:SF9">
    <property type="entry name" value="GLUTAMINE-DEPENDENT NAD(+) SYNTHETASE"/>
    <property type="match status" value="1"/>
</dbReference>
<feature type="binding site" description="in other chain" evidence="8">
    <location>
        <position position="179"/>
    </location>
    <ligand>
        <name>deamido-NAD(+)</name>
        <dbReference type="ChEBI" id="CHEBI:58437"/>
        <note>ligand shared between two neighboring subunits</note>
    </ligand>
</feature>
<dbReference type="InterPro" id="IPR022926">
    <property type="entry name" value="NH(3)-dep_NAD(+)_synth"/>
</dbReference>
<feature type="binding site" evidence="8">
    <location>
        <begin position="43"/>
        <end position="50"/>
    </location>
    <ligand>
        <name>ATP</name>
        <dbReference type="ChEBI" id="CHEBI:30616"/>
    </ligand>
</feature>
<dbReference type="SUPFAM" id="SSF52402">
    <property type="entry name" value="Adenine nucleotide alpha hydrolases-like"/>
    <property type="match status" value="1"/>
</dbReference>
<evidence type="ECO:0000259" key="11">
    <source>
        <dbReference type="Pfam" id="PF02540"/>
    </source>
</evidence>
<feature type="binding site" evidence="8">
    <location>
        <position position="49"/>
    </location>
    <ligand>
        <name>Mg(2+)</name>
        <dbReference type="ChEBI" id="CHEBI:18420"/>
    </ligand>
</feature>
<keyword evidence="7 8" id="KW-0520">NAD</keyword>
<dbReference type="GO" id="GO:0003952">
    <property type="term" value="F:NAD+ synthase (glutamine-hydrolyzing) activity"/>
    <property type="evidence" value="ECO:0007669"/>
    <property type="project" value="InterPro"/>
</dbReference>
<feature type="binding site" evidence="8">
    <location>
        <position position="228"/>
    </location>
    <ligand>
        <name>ATP</name>
        <dbReference type="ChEBI" id="CHEBI:30616"/>
    </ligand>
</feature>
<feature type="binding site" evidence="8">
    <location>
        <position position="204"/>
    </location>
    <ligand>
        <name>Mg(2+)</name>
        <dbReference type="ChEBI" id="CHEBI:18420"/>
    </ligand>
</feature>
<comment type="subunit">
    <text evidence="8">Homodimer.</text>
</comment>